<evidence type="ECO:0000259" key="1">
    <source>
        <dbReference type="Pfam" id="PF07727"/>
    </source>
</evidence>
<dbReference type="EMBL" id="JACMSC010000001">
    <property type="protein sequence ID" value="KAG6538319.1"/>
    <property type="molecule type" value="Genomic_DNA"/>
</dbReference>
<evidence type="ECO:0000313" key="3">
    <source>
        <dbReference type="Proteomes" id="UP000734854"/>
    </source>
</evidence>
<reference evidence="2 3" key="1">
    <citation type="submission" date="2020-08" db="EMBL/GenBank/DDBJ databases">
        <title>Plant Genome Project.</title>
        <authorList>
            <person name="Zhang R.-G."/>
        </authorList>
    </citation>
    <scope>NUCLEOTIDE SEQUENCE [LARGE SCALE GENOMIC DNA]</scope>
    <source>
        <tissue evidence="2">Rhizome</tissue>
    </source>
</reference>
<dbReference type="Proteomes" id="UP000734854">
    <property type="component" value="Unassembled WGS sequence"/>
</dbReference>
<organism evidence="2 3">
    <name type="scientific">Zingiber officinale</name>
    <name type="common">Ginger</name>
    <name type="synonym">Amomum zingiber</name>
    <dbReference type="NCBI Taxonomy" id="94328"/>
    <lineage>
        <taxon>Eukaryota</taxon>
        <taxon>Viridiplantae</taxon>
        <taxon>Streptophyta</taxon>
        <taxon>Embryophyta</taxon>
        <taxon>Tracheophyta</taxon>
        <taxon>Spermatophyta</taxon>
        <taxon>Magnoliopsida</taxon>
        <taxon>Liliopsida</taxon>
        <taxon>Zingiberales</taxon>
        <taxon>Zingiberaceae</taxon>
        <taxon>Zingiber</taxon>
    </lineage>
</organism>
<dbReference type="Pfam" id="PF07727">
    <property type="entry name" value="RVT_2"/>
    <property type="match status" value="1"/>
</dbReference>
<evidence type="ECO:0000313" key="2">
    <source>
        <dbReference type="EMBL" id="KAG6538319.1"/>
    </source>
</evidence>
<comment type="caution">
    <text evidence="2">The sequence shown here is derived from an EMBL/GenBank/DDBJ whole genome shotgun (WGS) entry which is preliminary data.</text>
</comment>
<keyword evidence="3" id="KW-1185">Reference proteome</keyword>
<dbReference type="InterPro" id="IPR013103">
    <property type="entry name" value="RVT_2"/>
</dbReference>
<gene>
    <name evidence="2" type="ORF">ZIOFF_003434</name>
</gene>
<protein>
    <recommendedName>
        <fullName evidence="1">Reverse transcriptase Ty1/copia-type domain-containing protein</fullName>
    </recommendedName>
</protein>
<feature type="domain" description="Reverse transcriptase Ty1/copia-type" evidence="1">
    <location>
        <begin position="4"/>
        <end position="106"/>
    </location>
</feature>
<sequence>MDSLGFVASRADTFLFIYFQDGTLIYFLVYIDDLIITRSDASSVDVIVCKLHAKFTIKDLGALSLFCGVEVLLTSNGLLLSQQKYVIDLLFKHHLLDSKPVSTPITAGSHLTLHDGSSFFDAAKL</sequence>
<dbReference type="AlphaFoldDB" id="A0A8J5LTH0"/>
<proteinExistence type="predicted"/>
<accession>A0A8J5LTH0</accession>
<name>A0A8J5LTH0_ZINOF</name>